<feature type="region of interest" description="Disordered" evidence="1">
    <location>
        <begin position="1"/>
        <end position="80"/>
    </location>
</feature>
<proteinExistence type="predicted"/>
<dbReference type="AlphaFoldDB" id="A0A7X2IPE9"/>
<evidence type="ECO:0000256" key="1">
    <source>
        <dbReference type="SAM" id="MobiDB-lite"/>
    </source>
</evidence>
<name>A0A7X2IPE9_9BURK</name>
<feature type="compositionally biased region" description="Polar residues" evidence="1">
    <location>
        <begin position="1"/>
        <end position="17"/>
    </location>
</feature>
<sequence length="133" mass="13778">MNAKTTATDLPKTTNDQKPAASAVATTPPVVVVASPSAAGPIKSASTPISSTPTADMTGAEGKSDSNASPVVKVEKKPKAPTKMEIASSIYLRMSKQKDVTRKQIVEQFVAEAKLSAAGASTYYQLIKAKLGQ</sequence>
<dbReference type="EMBL" id="WKJJ01000010">
    <property type="protein sequence ID" value="MRV73571.1"/>
    <property type="molecule type" value="Genomic_DNA"/>
</dbReference>
<evidence type="ECO:0000313" key="3">
    <source>
        <dbReference type="Proteomes" id="UP000446768"/>
    </source>
</evidence>
<reference evidence="2 3" key="1">
    <citation type="submission" date="2019-11" db="EMBL/GenBank/DDBJ databases">
        <title>Novel species isolated from a subtropical stream in China.</title>
        <authorList>
            <person name="Lu H."/>
        </authorList>
    </citation>
    <scope>NUCLEOTIDE SEQUENCE [LARGE SCALE GENOMIC DNA]</scope>
    <source>
        <strain evidence="2 3">FT92W</strain>
    </source>
</reference>
<comment type="caution">
    <text evidence="2">The sequence shown here is derived from an EMBL/GenBank/DDBJ whole genome shotgun (WGS) entry which is preliminary data.</text>
</comment>
<keyword evidence="3" id="KW-1185">Reference proteome</keyword>
<evidence type="ECO:0000313" key="2">
    <source>
        <dbReference type="EMBL" id="MRV73571.1"/>
    </source>
</evidence>
<protein>
    <submittedName>
        <fullName evidence="2">Uncharacterized protein</fullName>
    </submittedName>
</protein>
<dbReference type="Proteomes" id="UP000446768">
    <property type="component" value="Unassembled WGS sequence"/>
</dbReference>
<gene>
    <name evidence="2" type="ORF">GJ700_17805</name>
</gene>
<accession>A0A7X2IPE9</accession>
<organism evidence="2 3">
    <name type="scientific">Pseudoduganella rivuli</name>
    <dbReference type="NCBI Taxonomy" id="2666085"/>
    <lineage>
        <taxon>Bacteria</taxon>
        <taxon>Pseudomonadati</taxon>
        <taxon>Pseudomonadota</taxon>
        <taxon>Betaproteobacteria</taxon>
        <taxon>Burkholderiales</taxon>
        <taxon>Oxalobacteraceae</taxon>
        <taxon>Telluria group</taxon>
        <taxon>Pseudoduganella</taxon>
    </lineage>
</organism>
<feature type="compositionally biased region" description="Low complexity" evidence="1">
    <location>
        <begin position="19"/>
        <end position="55"/>
    </location>
</feature>